<accession>A0A0R3Q816</accession>
<feature type="compositionally biased region" description="Polar residues" evidence="2">
    <location>
        <begin position="213"/>
        <end position="228"/>
    </location>
</feature>
<feature type="compositionally biased region" description="Polar residues" evidence="2">
    <location>
        <begin position="238"/>
        <end position="254"/>
    </location>
</feature>
<evidence type="ECO:0000256" key="2">
    <source>
        <dbReference type="SAM" id="MobiDB-lite"/>
    </source>
</evidence>
<keyword evidence="1" id="KW-0175">Coiled coil</keyword>
<sequence length="254" mass="29012">MVTTDDEIENQQSPTTNHSAEDEKLSIGNSTIDQKISEDDSPSCGENEDIESIQSSPLNEFKKKVNHLEATVDELKAENENLKEELRCRNRDISWLEKQCDDADSKETELREQVYETQKINEENLLVIAALRNEIVQMKDSMMASDAVDIQNKENLFRLENEIQKKEKEAREMKGEIASKDRKISGLLLELRRVTNKQECMAEKARFGENDNDSISSKPANCTNAQMKSKNRYAIKVDSSQSTPVKNYPECTTQ</sequence>
<reference evidence="3 4" key="2">
    <citation type="submission" date="2018-11" db="EMBL/GenBank/DDBJ databases">
        <authorList>
            <consortium name="Pathogen Informatics"/>
        </authorList>
    </citation>
    <scope>NUCLEOTIDE SEQUENCE [LARGE SCALE GENOMIC DNA]</scope>
</reference>
<dbReference type="AlphaFoldDB" id="A0A0R3Q816"/>
<dbReference type="Proteomes" id="UP000280834">
    <property type="component" value="Unassembled WGS sequence"/>
</dbReference>
<evidence type="ECO:0000313" key="3">
    <source>
        <dbReference type="EMBL" id="VDO11085.1"/>
    </source>
</evidence>
<feature type="coiled-coil region" evidence="1">
    <location>
        <begin position="58"/>
        <end position="99"/>
    </location>
</feature>
<dbReference type="STRING" id="42155.A0A0R3Q816"/>
<feature type="region of interest" description="Disordered" evidence="2">
    <location>
        <begin position="1"/>
        <end position="58"/>
    </location>
</feature>
<feature type="region of interest" description="Disordered" evidence="2">
    <location>
        <begin position="207"/>
        <end position="254"/>
    </location>
</feature>
<protein>
    <submittedName>
        <fullName evidence="3 5">Uncharacterized protein</fullName>
    </submittedName>
</protein>
<evidence type="ECO:0000313" key="4">
    <source>
        <dbReference type="Proteomes" id="UP000280834"/>
    </source>
</evidence>
<proteinExistence type="predicted"/>
<feature type="coiled-coil region" evidence="1">
    <location>
        <begin position="156"/>
        <end position="183"/>
    </location>
</feature>
<dbReference type="EMBL" id="UZAG01001362">
    <property type="protein sequence ID" value="VDO11085.1"/>
    <property type="molecule type" value="Genomic_DNA"/>
</dbReference>
<keyword evidence="4" id="KW-1185">Reference proteome</keyword>
<evidence type="ECO:0000313" key="5">
    <source>
        <dbReference type="WBParaSite" id="BTMF_0000247001-mRNA-1"/>
    </source>
</evidence>
<name>A0A0R3Q816_9BILA</name>
<dbReference type="WBParaSite" id="BTMF_0000247001-mRNA-1">
    <property type="protein sequence ID" value="BTMF_0000247001-mRNA-1"/>
    <property type="gene ID" value="BTMF_0000247001"/>
</dbReference>
<organism evidence="5">
    <name type="scientific">Brugia timori</name>
    <dbReference type="NCBI Taxonomy" id="42155"/>
    <lineage>
        <taxon>Eukaryota</taxon>
        <taxon>Metazoa</taxon>
        <taxon>Ecdysozoa</taxon>
        <taxon>Nematoda</taxon>
        <taxon>Chromadorea</taxon>
        <taxon>Rhabditida</taxon>
        <taxon>Spirurina</taxon>
        <taxon>Spiruromorpha</taxon>
        <taxon>Filarioidea</taxon>
        <taxon>Onchocercidae</taxon>
        <taxon>Brugia</taxon>
    </lineage>
</organism>
<evidence type="ECO:0000256" key="1">
    <source>
        <dbReference type="SAM" id="Coils"/>
    </source>
</evidence>
<dbReference type="Gene3D" id="1.10.287.1490">
    <property type="match status" value="1"/>
</dbReference>
<reference evidence="5" key="1">
    <citation type="submission" date="2017-02" db="UniProtKB">
        <authorList>
            <consortium name="WormBaseParasite"/>
        </authorList>
    </citation>
    <scope>IDENTIFICATION</scope>
</reference>
<gene>
    <name evidence="3" type="ORF">BTMF_LOCUS1798</name>
</gene>